<proteinExistence type="inferred from homology"/>
<keyword evidence="2 6" id="KW-0560">Oxidoreductase</keyword>
<name>A0A7Y9XDB0_9ACTN</name>
<dbReference type="EC" id="1.2.1.3" evidence="6"/>
<comment type="caution">
    <text evidence="6">The sequence shown here is derived from an EMBL/GenBank/DDBJ whole genome shotgun (WGS) entry which is preliminary data.</text>
</comment>
<feature type="domain" description="Aldehyde dehydrogenase" evidence="5">
    <location>
        <begin position="34"/>
        <end position="491"/>
    </location>
</feature>
<dbReference type="Pfam" id="PF00171">
    <property type="entry name" value="Aldedh"/>
    <property type="match status" value="1"/>
</dbReference>
<dbReference type="PROSITE" id="PS00070">
    <property type="entry name" value="ALDEHYDE_DEHYDR_CYS"/>
    <property type="match status" value="1"/>
</dbReference>
<feature type="region of interest" description="Disordered" evidence="4">
    <location>
        <begin position="1"/>
        <end position="22"/>
    </location>
</feature>
<gene>
    <name evidence="6" type="ORF">HNR06_003300</name>
</gene>
<dbReference type="InterPro" id="IPR015590">
    <property type="entry name" value="Aldehyde_DH_dom"/>
</dbReference>
<dbReference type="AlphaFoldDB" id="A0A7Y9XDB0"/>
<reference evidence="6 7" key="1">
    <citation type="submission" date="2020-07" db="EMBL/GenBank/DDBJ databases">
        <title>Sequencing the genomes of 1000 actinobacteria strains.</title>
        <authorList>
            <person name="Klenk H.-P."/>
        </authorList>
    </citation>
    <scope>NUCLEOTIDE SEQUENCE [LARGE SCALE GENOMIC DNA]</scope>
    <source>
        <strain evidence="6 7">DSM 45278</strain>
    </source>
</reference>
<dbReference type="PANTHER" id="PTHR42986">
    <property type="entry name" value="BENZALDEHYDE DEHYDROGENASE YFMT"/>
    <property type="match status" value="1"/>
</dbReference>
<accession>A0A7Y9XDB0</accession>
<evidence type="ECO:0000313" key="7">
    <source>
        <dbReference type="Proteomes" id="UP000584931"/>
    </source>
</evidence>
<comment type="similarity">
    <text evidence="1">Belongs to the aldehyde dehydrogenase family.</text>
</comment>
<evidence type="ECO:0000256" key="3">
    <source>
        <dbReference type="ARBA" id="ARBA00023027"/>
    </source>
</evidence>
<dbReference type="PANTHER" id="PTHR42986:SF1">
    <property type="entry name" value="BENZALDEHYDE DEHYDROGENASE YFMT"/>
    <property type="match status" value="1"/>
</dbReference>
<dbReference type="Gene3D" id="3.40.309.10">
    <property type="entry name" value="Aldehyde Dehydrogenase, Chain A, domain 2"/>
    <property type="match status" value="1"/>
</dbReference>
<dbReference type="InterPro" id="IPR016163">
    <property type="entry name" value="Ald_DH_C"/>
</dbReference>
<dbReference type="Gene3D" id="3.40.605.10">
    <property type="entry name" value="Aldehyde Dehydrogenase, Chain A, domain 1"/>
    <property type="match status" value="1"/>
</dbReference>
<sequence>MAGSDAYAGEMPMHTDQRPSAYTGLDRMPIGGRWRHGSSGTVFQDVNPYDDTVLTEIRLADEGDVDLAYREAERAWPEWAATPATDRAELFLRAIRVLDARRAEIVDWLVHEAGAVRERAEFEWQLVRSGMVEAASYPTRVTGRILPGITPGKENRVYREPLGVVTVISPWNFPLQLSHRSVAPAIALGNTVVLKPAENTPVTGGLLLARIYEEAGLPPGVFNVVIGKGGEIGDALATHEASRMISFTGSTEVGRHISRQAPLKRRSLELGGNGPLVVLEDADLDLAADAAVFGSYYHQGQICMATNRVVATAGVHDELVERMLARARKLRVGDPADPSTQIGPIIDDDQRDGIRDLITRSVEQGARLLLSGEPGGPAGRVLPPHLLLASNEAPSASEEVFGPVATVIRAEDEEDALRIANDTEYGLSSAVYTRDAERGVRFARRMQAGMTHVNDATLNDEANTAFGGENHSGLGRFGGEWAIEEFTTDHWISLQHTLRRLPFGLD</sequence>
<evidence type="ECO:0000256" key="2">
    <source>
        <dbReference type="ARBA" id="ARBA00023002"/>
    </source>
</evidence>
<evidence type="ECO:0000256" key="4">
    <source>
        <dbReference type="SAM" id="MobiDB-lite"/>
    </source>
</evidence>
<dbReference type="EMBL" id="JACCHL010000001">
    <property type="protein sequence ID" value="NYH53711.1"/>
    <property type="molecule type" value="Genomic_DNA"/>
</dbReference>
<dbReference type="FunFam" id="3.40.605.10:FF:000007">
    <property type="entry name" value="NAD/NADP-dependent betaine aldehyde dehydrogenase"/>
    <property type="match status" value="1"/>
</dbReference>
<evidence type="ECO:0000259" key="5">
    <source>
        <dbReference type="Pfam" id="PF00171"/>
    </source>
</evidence>
<dbReference type="InterPro" id="IPR016160">
    <property type="entry name" value="Ald_DH_CS_CYS"/>
</dbReference>
<dbReference type="SUPFAM" id="SSF53720">
    <property type="entry name" value="ALDH-like"/>
    <property type="match status" value="1"/>
</dbReference>
<dbReference type="InterPro" id="IPR016161">
    <property type="entry name" value="Ald_DH/histidinol_DH"/>
</dbReference>
<evidence type="ECO:0000313" key="6">
    <source>
        <dbReference type="EMBL" id="NYH53711.1"/>
    </source>
</evidence>
<organism evidence="6 7">
    <name type="scientific">Nocardiopsis sinuspersici</name>
    <dbReference type="NCBI Taxonomy" id="501010"/>
    <lineage>
        <taxon>Bacteria</taxon>
        <taxon>Bacillati</taxon>
        <taxon>Actinomycetota</taxon>
        <taxon>Actinomycetes</taxon>
        <taxon>Streptosporangiales</taxon>
        <taxon>Nocardiopsidaceae</taxon>
        <taxon>Nocardiopsis</taxon>
    </lineage>
</organism>
<dbReference type="GO" id="GO:0004029">
    <property type="term" value="F:aldehyde dehydrogenase (NAD+) activity"/>
    <property type="evidence" value="ECO:0007669"/>
    <property type="project" value="UniProtKB-EC"/>
</dbReference>
<protein>
    <submittedName>
        <fullName evidence="6">Aldehyde dehydrogenase (NAD+)</fullName>
        <ecNumber evidence="6">1.2.1.3</ecNumber>
    </submittedName>
</protein>
<evidence type="ECO:0000256" key="1">
    <source>
        <dbReference type="ARBA" id="ARBA00009986"/>
    </source>
</evidence>
<dbReference type="Proteomes" id="UP000584931">
    <property type="component" value="Unassembled WGS sequence"/>
</dbReference>
<keyword evidence="3" id="KW-0520">NAD</keyword>
<dbReference type="InterPro" id="IPR016162">
    <property type="entry name" value="Ald_DH_N"/>
</dbReference>